<organism evidence="1 2">
    <name type="scientific">Micromonospora andamanensis</name>
    <dbReference type="NCBI Taxonomy" id="1287068"/>
    <lineage>
        <taxon>Bacteria</taxon>
        <taxon>Bacillati</taxon>
        <taxon>Actinomycetota</taxon>
        <taxon>Actinomycetes</taxon>
        <taxon>Micromonosporales</taxon>
        <taxon>Micromonosporaceae</taxon>
        <taxon>Micromonospora</taxon>
    </lineage>
</organism>
<evidence type="ECO:0000313" key="1">
    <source>
        <dbReference type="EMBL" id="GIJ12605.1"/>
    </source>
</evidence>
<proteinExistence type="predicted"/>
<protein>
    <submittedName>
        <fullName evidence="1">Uncharacterized protein</fullName>
    </submittedName>
</protein>
<sequence>MLAGVLITESLRHDVTVERLNLRVDKIVRWRNPDPAPGQPETWTIVDFTSDRSDPASLADQFGQALSSPGWYVDFHTEDQKFVVFPDKTFVYSRGDDRGRAEAVAYARSKGVPDDQCDWGE</sequence>
<evidence type="ECO:0000313" key="2">
    <source>
        <dbReference type="Proteomes" id="UP000647017"/>
    </source>
</evidence>
<dbReference type="RefSeq" id="WP_204014340.1">
    <property type="nucleotide sequence ID" value="NZ_BOOZ01000057.1"/>
</dbReference>
<reference evidence="1 2" key="1">
    <citation type="submission" date="2021-01" db="EMBL/GenBank/DDBJ databases">
        <title>Whole genome shotgun sequence of Verrucosispora andamanensis NBRC 109075.</title>
        <authorList>
            <person name="Komaki H."/>
            <person name="Tamura T."/>
        </authorList>
    </citation>
    <scope>NUCLEOTIDE SEQUENCE [LARGE SCALE GENOMIC DNA]</scope>
    <source>
        <strain evidence="1 2">NBRC 109075</strain>
    </source>
</reference>
<gene>
    <name evidence="1" type="ORF">Van01_58190</name>
</gene>
<accession>A0ABQ4I3Z0</accession>
<name>A0ABQ4I3Z0_9ACTN</name>
<keyword evidence="2" id="KW-1185">Reference proteome</keyword>
<dbReference type="Proteomes" id="UP000647017">
    <property type="component" value="Unassembled WGS sequence"/>
</dbReference>
<comment type="caution">
    <text evidence="1">The sequence shown here is derived from an EMBL/GenBank/DDBJ whole genome shotgun (WGS) entry which is preliminary data.</text>
</comment>
<dbReference type="EMBL" id="BOOZ01000057">
    <property type="protein sequence ID" value="GIJ12605.1"/>
    <property type="molecule type" value="Genomic_DNA"/>
</dbReference>